<name>A0A2J6QMI3_9HELO</name>
<dbReference type="Proteomes" id="UP000235672">
    <property type="component" value="Unassembled WGS sequence"/>
</dbReference>
<evidence type="ECO:0000313" key="2">
    <source>
        <dbReference type="EMBL" id="PMD27466.1"/>
    </source>
</evidence>
<evidence type="ECO:0000313" key="3">
    <source>
        <dbReference type="Proteomes" id="UP000235672"/>
    </source>
</evidence>
<reference evidence="2 3" key="1">
    <citation type="submission" date="2016-05" db="EMBL/GenBank/DDBJ databases">
        <title>A degradative enzymes factory behind the ericoid mycorrhizal symbiosis.</title>
        <authorList>
            <consortium name="DOE Joint Genome Institute"/>
            <person name="Martino E."/>
            <person name="Morin E."/>
            <person name="Grelet G."/>
            <person name="Kuo A."/>
            <person name="Kohler A."/>
            <person name="Daghino S."/>
            <person name="Barry K."/>
            <person name="Choi C."/>
            <person name="Cichocki N."/>
            <person name="Clum A."/>
            <person name="Copeland A."/>
            <person name="Hainaut M."/>
            <person name="Haridas S."/>
            <person name="Labutti K."/>
            <person name="Lindquist E."/>
            <person name="Lipzen A."/>
            <person name="Khouja H.-R."/>
            <person name="Murat C."/>
            <person name="Ohm R."/>
            <person name="Olson A."/>
            <person name="Spatafora J."/>
            <person name="Veneault-Fourrey C."/>
            <person name="Henrissat B."/>
            <person name="Grigoriev I."/>
            <person name="Martin F."/>
            <person name="Perotto S."/>
        </authorList>
    </citation>
    <scope>NUCLEOTIDE SEQUENCE [LARGE SCALE GENOMIC DNA]</scope>
    <source>
        <strain evidence="2 3">UAMH 7357</strain>
    </source>
</reference>
<gene>
    <name evidence="2" type="ORF">NA56DRAFT_237116</name>
</gene>
<keyword evidence="3" id="KW-1185">Reference proteome</keyword>
<feature type="region of interest" description="Disordered" evidence="1">
    <location>
        <begin position="1"/>
        <end position="23"/>
    </location>
</feature>
<organism evidence="2 3">
    <name type="scientific">Hyaloscypha hepaticicola</name>
    <dbReference type="NCBI Taxonomy" id="2082293"/>
    <lineage>
        <taxon>Eukaryota</taxon>
        <taxon>Fungi</taxon>
        <taxon>Dikarya</taxon>
        <taxon>Ascomycota</taxon>
        <taxon>Pezizomycotina</taxon>
        <taxon>Leotiomycetes</taxon>
        <taxon>Helotiales</taxon>
        <taxon>Hyaloscyphaceae</taxon>
        <taxon>Hyaloscypha</taxon>
    </lineage>
</organism>
<sequence>MALCQEARRARHPPHDDWPPPTVHRRASIYWQQPQTAKHSLRRPLPSHWVCVLPLPPHPRPARPGRGTKSISAIPAGTPINIGRPHSIVHSTYTPTQHCSIESGASGLGKQQS</sequence>
<accession>A0A2J6QMI3</accession>
<proteinExistence type="predicted"/>
<dbReference type="EMBL" id="KZ613466">
    <property type="protein sequence ID" value="PMD27466.1"/>
    <property type="molecule type" value="Genomic_DNA"/>
</dbReference>
<protein>
    <submittedName>
        <fullName evidence="2">Uncharacterized protein</fullName>
    </submittedName>
</protein>
<feature type="region of interest" description="Disordered" evidence="1">
    <location>
        <begin position="56"/>
        <end position="89"/>
    </location>
</feature>
<evidence type="ECO:0000256" key="1">
    <source>
        <dbReference type="SAM" id="MobiDB-lite"/>
    </source>
</evidence>
<dbReference type="AlphaFoldDB" id="A0A2J6QMI3"/>